<accession>A0A166A487</accession>
<name>A0A166A487_9PLAT</name>
<feature type="transmembrane region" description="Helical" evidence="1">
    <location>
        <begin position="137"/>
        <end position="154"/>
    </location>
</feature>
<feature type="transmembrane region" description="Helical" evidence="1">
    <location>
        <begin position="161"/>
        <end position="178"/>
    </location>
</feature>
<keyword evidence="1" id="KW-1133">Transmembrane helix</keyword>
<feature type="transmembrane region" description="Helical" evidence="1">
    <location>
        <begin position="252"/>
        <end position="274"/>
    </location>
</feature>
<gene>
    <name evidence="2" type="primary">NAD2</name>
</gene>
<proteinExistence type="predicted"/>
<keyword evidence="1" id="KW-0812">Transmembrane</keyword>
<reference evidence="2" key="1">
    <citation type="submission" date="2015-11" db="EMBL/GenBank/DDBJ databases">
        <title>Complete mitochondrial genome of Gyrodactylus kobayashii.</title>
        <authorList>
            <person name="Zhang D."/>
            <person name="Li W.X."/>
            <person name="Zhou S."/>
            <person name="Zou H."/>
            <person name="Wang G.T."/>
        </authorList>
    </citation>
    <scope>NUCLEOTIDE SEQUENCE</scope>
</reference>
<keyword evidence="2" id="KW-0496">Mitochondrion</keyword>
<evidence type="ECO:0000256" key="1">
    <source>
        <dbReference type="SAM" id="Phobius"/>
    </source>
</evidence>
<sequence length="285" mass="32434">MNFTLFSSLSISLITLCLCISLTCFNILILWVLIEVSGFCLIYIFLTCEDNSNVSFSSFIFYLINGISSILIISGVYLSSEFLIEFGVTSKFFIFPFSMALFYIFNNVNWTVIYIIGSLFKVFIVSLSFIVNSFSNVILLYLTLMFCGYFILFVNLNIKGVWFVINLSSGILLFSGCMCLDNSLIGVLLVFYLFISLFNIYLFSGLDSILNYYVSSSTNITLSYLIFVVGFPVSINIIYNIIGVVILLNLNYIPFTVLWCLYIIVETGFLFFYFSNILSSLKSVY</sequence>
<feature type="transmembrane region" description="Helical" evidence="1">
    <location>
        <begin position="59"/>
        <end position="78"/>
    </location>
</feature>
<geneLocation type="mitochondrion" evidence="2"/>
<keyword evidence="1" id="KW-0472">Membrane</keyword>
<feature type="transmembrane region" description="Helical" evidence="1">
    <location>
        <begin position="84"/>
        <end position="105"/>
    </location>
</feature>
<dbReference type="AlphaFoldDB" id="A0A166A487"/>
<feature type="transmembrane region" description="Helical" evidence="1">
    <location>
        <begin position="112"/>
        <end position="131"/>
    </location>
</feature>
<feature type="transmembrane region" description="Helical" evidence="1">
    <location>
        <begin position="224"/>
        <end position="246"/>
    </location>
</feature>
<protein>
    <submittedName>
        <fullName evidence="2">NADH dehydrogenase subunit 2</fullName>
    </submittedName>
</protein>
<dbReference type="EMBL" id="KU057942">
    <property type="protein sequence ID" value="AMZ79731.1"/>
    <property type="molecule type" value="Genomic_DNA"/>
</dbReference>
<evidence type="ECO:0000313" key="2">
    <source>
        <dbReference type="EMBL" id="AMZ79731.1"/>
    </source>
</evidence>
<organism evidence="2">
    <name type="scientific">Gyrodactylus kobayashii</name>
    <dbReference type="NCBI Taxonomy" id="89149"/>
    <lineage>
        <taxon>Eukaryota</taxon>
        <taxon>Metazoa</taxon>
        <taxon>Spiralia</taxon>
        <taxon>Lophotrochozoa</taxon>
        <taxon>Platyhelminthes</taxon>
        <taxon>Monogenea</taxon>
        <taxon>Monopisthocotylea</taxon>
        <taxon>Gyrodactylidea</taxon>
        <taxon>Gyrodactylidae</taxon>
        <taxon>Gyrodactylus</taxon>
    </lineage>
</organism>
<feature type="transmembrane region" description="Helical" evidence="1">
    <location>
        <begin position="184"/>
        <end position="203"/>
    </location>
</feature>